<dbReference type="InterPro" id="IPR050963">
    <property type="entry name" value="Sirohydro_Cobaltochel/CbiX"/>
</dbReference>
<dbReference type="SUPFAM" id="SSF53800">
    <property type="entry name" value="Chelatase"/>
    <property type="match status" value="1"/>
</dbReference>
<dbReference type="EC" id="4.99.1.3" evidence="3"/>
<reference evidence="3 4" key="1">
    <citation type="submission" date="2019-02" db="EMBL/GenBank/DDBJ databases">
        <title>Deep-cultivation of Planctomycetes and their phenomic and genomic characterization uncovers novel biology.</title>
        <authorList>
            <person name="Wiegand S."/>
            <person name="Jogler M."/>
            <person name="Boedeker C."/>
            <person name="Pinto D."/>
            <person name="Vollmers J."/>
            <person name="Rivas-Marin E."/>
            <person name="Kohn T."/>
            <person name="Peeters S.H."/>
            <person name="Heuer A."/>
            <person name="Rast P."/>
            <person name="Oberbeckmann S."/>
            <person name="Bunk B."/>
            <person name="Jeske O."/>
            <person name="Meyerdierks A."/>
            <person name="Storesund J.E."/>
            <person name="Kallscheuer N."/>
            <person name="Luecker S."/>
            <person name="Lage O.M."/>
            <person name="Pohl T."/>
            <person name="Merkel B.J."/>
            <person name="Hornburger P."/>
            <person name="Mueller R.-W."/>
            <person name="Bruemmer F."/>
            <person name="Labrenz M."/>
            <person name="Spormann A.M."/>
            <person name="Op Den Camp H."/>
            <person name="Overmann J."/>
            <person name="Amann R."/>
            <person name="Jetten M.S.M."/>
            <person name="Mascher T."/>
            <person name="Medema M.H."/>
            <person name="Devos D.P."/>
            <person name="Kaster A.-K."/>
            <person name="Ovreas L."/>
            <person name="Rohde M."/>
            <person name="Galperin M.Y."/>
            <person name="Jogler C."/>
        </authorList>
    </citation>
    <scope>NUCLEOTIDE SEQUENCE [LARGE SCALE GENOMIC DNA]</scope>
    <source>
        <strain evidence="3 4">Mal64</strain>
    </source>
</reference>
<evidence type="ECO:0000256" key="1">
    <source>
        <dbReference type="ARBA" id="ARBA00022723"/>
    </source>
</evidence>
<dbReference type="Pfam" id="PF01903">
    <property type="entry name" value="CbiX"/>
    <property type="match status" value="1"/>
</dbReference>
<evidence type="ECO:0000313" key="3">
    <source>
        <dbReference type="EMBL" id="TWT89980.1"/>
    </source>
</evidence>
<proteinExistence type="predicted"/>
<evidence type="ECO:0000313" key="4">
    <source>
        <dbReference type="Proteomes" id="UP000315440"/>
    </source>
</evidence>
<sequence>MMFSTRTLKQTLSEMDDVCVEKLGVVVVDHGSRRAESNALLLDVAKLFGRVSEMKVIEPAHMELAEPTIAQAFTRCVQRGAELVVVFPYFLSPGRHWSQDIPALAAEAAAAHPGVRYLVTAPLGLHELLAQVMGERIAHCLAQANGAAEPCDLCREAGGCTLHLG</sequence>
<dbReference type="InterPro" id="IPR002762">
    <property type="entry name" value="CbiX-like"/>
</dbReference>
<protein>
    <submittedName>
        <fullName evidence="3">Sirohydrochlorin cobaltochelatase</fullName>
        <ecNumber evidence="3">4.99.1.3</ecNumber>
    </submittedName>
</protein>
<dbReference type="PANTHER" id="PTHR33542">
    <property type="entry name" value="SIROHYDROCHLORIN FERROCHELATASE, CHLOROPLASTIC"/>
    <property type="match status" value="1"/>
</dbReference>
<keyword evidence="4" id="KW-1185">Reference proteome</keyword>
<comment type="caution">
    <text evidence="3">The sequence shown here is derived from an EMBL/GenBank/DDBJ whole genome shotgun (WGS) entry which is preliminary data.</text>
</comment>
<keyword evidence="2 3" id="KW-0456">Lyase</keyword>
<dbReference type="CDD" id="cd03416">
    <property type="entry name" value="CbiX_SirB_N"/>
    <property type="match status" value="1"/>
</dbReference>
<dbReference type="Proteomes" id="UP000315440">
    <property type="component" value="Unassembled WGS sequence"/>
</dbReference>
<dbReference type="PANTHER" id="PTHR33542:SF3">
    <property type="entry name" value="SIROHYDROCHLORIN FERROCHELATASE, CHLOROPLASTIC"/>
    <property type="match status" value="1"/>
</dbReference>
<dbReference type="GO" id="GO:0046872">
    <property type="term" value="F:metal ion binding"/>
    <property type="evidence" value="ECO:0007669"/>
    <property type="project" value="UniProtKB-KW"/>
</dbReference>
<dbReference type="EMBL" id="SJPQ01000001">
    <property type="protein sequence ID" value="TWT89980.1"/>
    <property type="molecule type" value="Genomic_DNA"/>
</dbReference>
<dbReference type="Gene3D" id="3.40.50.1400">
    <property type="match status" value="1"/>
</dbReference>
<evidence type="ECO:0000256" key="2">
    <source>
        <dbReference type="ARBA" id="ARBA00023239"/>
    </source>
</evidence>
<dbReference type="OrthoDB" id="9797895at2"/>
<name>A0A5C5ZRQ8_9BACT</name>
<organism evidence="3 4">
    <name type="scientific">Pseudobythopirellula maris</name>
    <dbReference type="NCBI Taxonomy" id="2527991"/>
    <lineage>
        <taxon>Bacteria</taxon>
        <taxon>Pseudomonadati</taxon>
        <taxon>Planctomycetota</taxon>
        <taxon>Planctomycetia</taxon>
        <taxon>Pirellulales</taxon>
        <taxon>Lacipirellulaceae</taxon>
        <taxon>Pseudobythopirellula</taxon>
    </lineage>
</organism>
<dbReference type="GO" id="GO:0016852">
    <property type="term" value="F:sirohydrochlorin cobaltochelatase activity"/>
    <property type="evidence" value="ECO:0007669"/>
    <property type="project" value="UniProtKB-EC"/>
</dbReference>
<keyword evidence="1" id="KW-0479">Metal-binding</keyword>
<gene>
    <name evidence="3" type="primary">cbiX</name>
    <name evidence="3" type="ORF">Mal64_03620</name>
</gene>
<accession>A0A5C5ZRQ8</accession>
<dbReference type="AlphaFoldDB" id="A0A5C5ZRQ8"/>